<keyword evidence="4 7" id="KW-1133">Transmembrane helix</keyword>
<accession>A0A9P5X8N3</accession>
<feature type="transmembrane region" description="Helical" evidence="7">
    <location>
        <begin position="80"/>
        <end position="105"/>
    </location>
</feature>
<evidence type="ECO:0000256" key="3">
    <source>
        <dbReference type="ARBA" id="ARBA00022692"/>
    </source>
</evidence>
<dbReference type="CDD" id="cd11482">
    <property type="entry name" value="SLC-NCS1sbd_NRT1-like"/>
    <property type="match status" value="1"/>
</dbReference>
<feature type="transmembrane region" description="Helical" evidence="7">
    <location>
        <begin position="326"/>
        <end position="347"/>
    </location>
</feature>
<proteinExistence type="inferred from homology"/>
<evidence type="ECO:0000313" key="9">
    <source>
        <dbReference type="Proteomes" id="UP000807342"/>
    </source>
</evidence>
<evidence type="ECO:0000256" key="6">
    <source>
        <dbReference type="SAM" id="MobiDB-lite"/>
    </source>
</evidence>
<feature type="transmembrane region" description="Helical" evidence="7">
    <location>
        <begin position="242"/>
        <end position="260"/>
    </location>
</feature>
<evidence type="ECO:0000256" key="1">
    <source>
        <dbReference type="ARBA" id="ARBA00004141"/>
    </source>
</evidence>
<feature type="transmembrane region" description="Helical" evidence="7">
    <location>
        <begin position="202"/>
        <end position="222"/>
    </location>
</feature>
<evidence type="ECO:0000313" key="8">
    <source>
        <dbReference type="EMBL" id="KAF9446539.1"/>
    </source>
</evidence>
<dbReference type="InterPro" id="IPR045225">
    <property type="entry name" value="Uracil/uridine/allantoin_perm"/>
</dbReference>
<feature type="transmembrane region" description="Helical" evidence="7">
    <location>
        <begin position="281"/>
        <end position="306"/>
    </location>
</feature>
<feature type="transmembrane region" description="Helical" evidence="7">
    <location>
        <begin position="472"/>
        <end position="492"/>
    </location>
</feature>
<dbReference type="GO" id="GO:0005886">
    <property type="term" value="C:plasma membrane"/>
    <property type="evidence" value="ECO:0007669"/>
    <property type="project" value="TreeGrafter"/>
</dbReference>
<comment type="subcellular location">
    <subcellularLocation>
        <location evidence="1">Membrane</location>
        <topology evidence="1">Multi-pass membrane protein</topology>
    </subcellularLocation>
</comment>
<reference evidence="8" key="1">
    <citation type="submission" date="2020-11" db="EMBL/GenBank/DDBJ databases">
        <authorList>
            <consortium name="DOE Joint Genome Institute"/>
            <person name="Ahrendt S."/>
            <person name="Riley R."/>
            <person name="Andreopoulos W."/>
            <person name="Labutti K."/>
            <person name="Pangilinan J."/>
            <person name="Ruiz-Duenas F.J."/>
            <person name="Barrasa J.M."/>
            <person name="Sanchez-Garcia M."/>
            <person name="Camarero S."/>
            <person name="Miyauchi S."/>
            <person name="Serrano A."/>
            <person name="Linde D."/>
            <person name="Babiker R."/>
            <person name="Drula E."/>
            <person name="Ayuso-Fernandez I."/>
            <person name="Pacheco R."/>
            <person name="Padilla G."/>
            <person name="Ferreira P."/>
            <person name="Barriuso J."/>
            <person name="Kellner H."/>
            <person name="Castanera R."/>
            <person name="Alfaro M."/>
            <person name="Ramirez L."/>
            <person name="Pisabarro A.G."/>
            <person name="Kuo A."/>
            <person name="Tritt A."/>
            <person name="Lipzen A."/>
            <person name="He G."/>
            <person name="Yan M."/>
            <person name="Ng V."/>
            <person name="Cullen D."/>
            <person name="Martin F."/>
            <person name="Rosso M.-N."/>
            <person name="Henrissat B."/>
            <person name="Hibbett D."/>
            <person name="Martinez A.T."/>
            <person name="Grigoriev I.V."/>
        </authorList>
    </citation>
    <scope>NUCLEOTIDE SEQUENCE</scope>
    <source>
        <strain evidence="8">MF-IS2</strain>
    </source>
</reference>
<gene>
    <name evidence="8" type="ORF">P691DRAFT_733045</name>
</gene>
<comment type="caution">
    <text evidence="8">The sequence shown here is derived from an EMBL/GenBank/DDBJ whole genome shotgun (WGS) entry which is preliminary data.</text>
</comment>
<evidence type="ECO:0000256" key="7">
    <source>
        <dbReference type="SAM" id="Phobius"/>
    </source>
</evidence>
<feature type="transmembrane region" description="Helical" evidence="7">
    <location>
        <begin position="170"/>
        <end position="190"/>
    </location>
</feature>
<name>A0A9P5X8N3_9AGAR</name>
<keyword evidence="5 7" id="KW-0472">Membrane</keyword>
<feature type="transmembrane region" description="Helical" evidence="7">
    <location>
        <begin position="117"/>
        <end position="137"/>
    </location>
</feature>
<dbReference type="OrthoDB" id="2018619at2759"/>
<dbReference type="GO" id="GO:0015205">
    <property type="term" value="F:nucleobase transmembrane transporter activity"/>
    <property type="evidence" value="ECO:0007669"/>
    <property type="project" value="TreeGrafter"/>
</dbReference>
<organism evidence="8 9">
    <name type="scientific">Macrolepiota fuliginosa MF-IS2</name>
    <dbReference type="NCBI Taxonomy" id="1400762"/>
    <lineage>
        <taxon>Eukaryota</taxon>
        <taxon>Fungi</taxon>
        <taxon>Dikarya</taxon>
        <taxon>Basidiomycota</taxon>
        <taxon>Agaricomycotina</taxon>
        <taxon>Agaricomycetes</taxon>
        <taxon>Agaricomycetidae</taxon>
        <taxon>Agaricales</taxon>
        <taxon>Agaricineae</taxon>
        <taxon>Agaricaceae</taxon>
        <taxon>Macrolepiota</taxon>
    </lineage>
</organism>
<keyword evidence="3 7" id="KW-0812">Transmembrane</keyword>
<sequence>MMIQGLVEYFKLSTWSLERQASRFGPNSRWSNTDMDPVPPHKRTWSTWNYVAYWVSDATNAAVWQLASSMLTVGLSWREALSAIAVGHVIIAVVVVLNGTIGARLHVAFPVITRVSFGFWLSYFSVVSRVVLSMFWFGVQTFTGSECIYQMLKAIWPSIAHIHNHLSERAGITTVGMMCYFLFWSIQFPFMLVSPQKIRHLFTAKSVLVPAAWLAMLIWAFVKVPSSVSLESKHASVGGAAFSWSWLSGLNSALGIYATLSVNIPDFTRYAKNERAQYVQLGIIPTAFTLTAFIGIAVTSAGEVLYGEILWDPLRLIDKWDNRAAAFFASFAFMLATLGTNISANSLSAANDMTVLLPQYINIRRGQAICAIIGGWVLCPWEILASAPKFLSFMSGYTVFLGPFAAIMVVDYWLVRKCKVDVPAMYDPNGIYRYWNGINWRALISLIISIAPNLPGLIHSINPAIFVGNASFMFNISWLTGFFVTGFIYWILSLGFPPNQTFIEKTVYGDDADSRSQHSDPEDHPRKDEGLLY</sequence>
<feature type="transmembrane region" description="Helical" evidence="7">
    <location>
        <begin position="434"/>
        <end position="452"/>
    </location>
</feature>
<feature type="compositionally biased region" description="Basic and acidic residues" evidence="6">
    <location>
        <begin position="512"/>
        <end position="533"/>
    </location>
</feature>
<dbReference type="InterPro" id="IPR012681">
    <property type="entry name" value="NCS1"/>
</dbReference>
<protein>
    <submittedName>
        <fullName evidence="8">NCS1 nucleoside transporter family</fullName>
    </submittedName>
</protein>
<dbReference type="EMBL" id="MU151240">
    <property type="protein sequence ID" value="KAF9446539.1"/>
    <property type="molecule type" value="Genomic_DNA"/>
</dbReference>
<dbReference type="InterPro" id="IPR001248">
    <property type="entry name" value="Pur-cyt_permease"/>
</dbReference>
<dbReference type="NCBIfam" id="TIGR00800">
    <property type="entry name" value="ncs1"/>
    <property type="match status" value="1"/>
</dbReference>
<dbReference type="Proteomes" id="UP000807342">
    <property type="component" value="Unassembled WGS sequence"/>
</dbReference>
<dbReference type="AlphaFoldDB" id="A0A9P5X8N3"/>
<comment type="similarity">
    <text evidence="2">Belongs to the purine-cytosine permease (2.A.39) family.</text>
</comment>
<evidence type="ECO:0000256" key="2">
    <source>
        <dbReference type="ARBA" id="ARBA00008974"/>
    </source>
</evidence>
<feature type="transmembrane region" description="Helical" evidence="7">
    <location>
        <begin position="393"/>
        <end position="414"/>
    </location>
</feature>
<feature type="transmembrane region" description="Helical" evidence="7">
    <location>
        <begin position="368"/>
        <end position="387"/>
    </location>
</feature>
<feature type="region of interest" description="Disordered" evidence="6">
    <location>
        <begin position="511"/>
        <end position="533"/>
    </location>
</feature>
<evidence type="ECO:0000256" key="4">
    <source>
        <dbReference type="ARBA" id="ARBA00022989"/>
    </source>
</evidence>
<dbReference type="PANTHER" id="PTHR30618">
    <property type="entry name" value="NCS1 FAMILY PURINE/PYRIMIDINE TRANSPORTER"/>
    <property type="match status" value="1"/>
</dbReference>
<evidence type="ECO:0000256" key="5">
    <source>
        <dbReference type="ARBA" id="ARBA00023136"/>
    </source>
</evidence>
<dbReference type="FunFam" id="1.10.4160.10:FF:000001">
    <property type="entry name" value="Uracil permease, putative"/>
    <property type="match status" value="1"/>
</dbReference>
<dbReference type="PANTHER" id="PTHR30618:SF0">
    <property type="entry name" value="PURINE-URACIL PERMEASE NCS1"/>
    <property type="match status" value="1"/>
</dbReference>
<dbReference type="Pfam" id="PF02133">
    <property type="entry name" value="Transp_cyt_pur"/>
    <property type="match status" value="1"/>
</dbReference>
<dbReference type="Gene3D" id="1.10.4160.10">
    <property type="entry name" value="Hydantoin permease"/>
    <property type="match status" value="1"/>
</dbReference>
<keyword evidence="9" id="KW-1185">Reference proteome</keyword>